<proteinExistence type="predicted"/>
<comment type="caution">
    <text evidence="1">The sequence shown here is derived from an EMBL/GenBank/DDBJ whole genome shotgun (WGS) entry which is preliminary data.</text>
</comment>
<accession>A0A7X1PL68</accession>
<dbReference type="AlphaFoldDB" id="A0A7X1PL68"/>
<dbReference type="Proteomes" id="UP000486534">
    <property type="component" value="Unassembled WGS sequence"/>
</dbReference>
<gene>
    <name evidence="1" type="ORF">GDH07_10260</name>
</gene>
<dbReference type="RefSeq" id="WP_152897442.1">
    <property type="nucleotide sequence ID" value="NZ_WHUV01000002.1"/>
</dbReference>
<evidence type="ECO:0000313" key="2">
    <source>
        <dbReference type="Proteomes" id="UP000486534"/>
    </source>
</evidence>
<name>A0A7X1PL68_9PSED</name>
<protein>
    <submittedName>
        <fullName evidence="1">Uncharacterized protein</fullName>
    </submittedName>
</protein>
<sequence>MNIDKDTLRALAEACKDHQPLRFMRSHGALYIRNDNGIVFDVHQNRSFPEFVSQNKDYADLVLACTPGTILALLAEIEALRESANFRAVQSLRADCEALRKDADRYRWLRDPDNQENLEPDSDYLMPPIICGYAEHEDILAMASLDRAIDGALAKEVQP</sequence>
<evidence type="ECO:0000313" key="1">
    <source>
        <dbReference type="EMBL" id="MQA53693.1"/>
    </source>
</evidence>
<reference evidence="1 2" key="1">
    <citation type="submission" date="2019-10" db="EMBL/GenBank/DDBJ databases">
        <title>Pseudomonas dajingensis sp. nov., isolated from the profound head ulcers of farmed Murray cod (Maccullochella peelii peelii).</title>
        <authorList>
            <person name="Liu Y."/>
        </authorList>
    </citation>
    <scope>NUCLEOTIDE SEQUENCE [LARGE SCALE GENOMIC DNA]</scope>
    <source>
        <strain evidence="1 2">MC042</strain>
    </source>
</reference>
<dbReference type="EMBL" id="WHUV01000002">
    <property type="protein sequence ID" value="MQA53693.1"/>
    <property type="molecule type" value="Genomic_DNA"/>
</dbReference>
<organism evidence="1 2">
    <name type="scientific">Pseudomonas piscis</name>
    <dbReference type="NCBI Taxonomy" id="2614538"/>
    <lineage>
        <taxon>Bacteria</taxon>
        <taxon>Pseudomonadati</taxon>
        <taxon>Pseudomonadota</taxon>
        <taxon>Gammaproteobacteria</taxon>
        <taxon>Pseudomonadales</taxon>
        <taxon>Pseudomonadaceae</taxon>
        <taxon>Pseudomonas</taxon>
    </lineage>
</organism>